<comment type="similarity">
    <text evidence="1 6">Belongs to the Nudix hydrolase family.</text>
</comment>
<organism evidence="8 9">
    <name type="scientific">Candidatus Aphodoplasma excrementigallinarum</name>
    <dbReference type="NCBI Taxonomy" id="2840673"/>
    <lineage>
        <taxon>Bacteria</taxon>
        <taxon>Bacillati</taxon>
        <taxon>Bacillota</taxon>
        <taxon>Clostridia</taxon>
        <taxon>Eubacteriales</taxon>
        <taxon>Candidatus Aphodoplasma</taxon>
    </lineage>
</organism>
<dbReference type="PANTHER" id="PTHR21340:SF0">
    <property type="entry name" value="BIS(5'-NUCLEOSYL)-TETRAPHOSPHATASE [ASYMMETRICAL]"/>
    <property type="match status" value="1"/>
</dbReference>
<evidence type="ECO:0000256" key="1">
    <source>
        <dbReference type="ARBA" id="ARBA00005582"/>
    </source>
</evidence>
<gene>
    <name evidence="8" type="ORF">IAC74_04345</name>
</gene>
<comment type="caution">
    <text evidence="8">The sequence shown here is derived from an EMBL/GenBank/DDBJ whole genome shotgun (WGS) entry which is preliminary data.</text>
</comment>
<dbReference type="GO" id="GO:0004081">
    <property type="term" value="F:bis(5'-nucleosyl)-tetraphosphatase (asymmetrical) activity"/>
    <property type="evidence" value="ECO:0007669"/>
    <property type="project" value="TreeGrafter"/>
</dbReference>
<dbReference type="SUPFAM" id="SSF55811">
    <property type="entry name" value="Nudix"/>
    <property type="match status" value="1"/>
</dbReference>
<dbReference type="GO" id="GO:0006754">
    <property type="term" value="P:ATP biosynthetic process"/>
    <property type="evidence" value="ECO:0007669"/>
    <property type="project" value="TreeGrafter"/>
</dbReference>
<feature type="domain" description="Nudix hydrolase" evidence="7">
    <location>
        <begin position="1"/>
        <end position="130"/>
    </location>
</feature>
<dbReference type="InterPro" id="IPR020476">
    <property type="entry name" value="Nudix_hydrolase"/>
</dbReference>
<reference evidence="8" key="2">
    <citation type="journal article" date="2021" name="PeerJ">
        <title>Extensive microbial diversity within the chicken gut microbiome revealed by metagenomics and culture.</title>
        <authorList>
            <person name="Gilroy R."/>
            <person name="Ravi A."/>
            <person name="Getino M."/>
            <person name="Pursley I."/>
            <person name="Horton D.L."/>
            <person name="Alikhan N.F."/>
            <person name="Baker D."/>
            <person name="Gharbi K."/>
            <person name="Hall N."/>
            <person name="Watson M."/>
            <person name="Adriaenssens E.M."/>
            <person name="Foster-Nyarko E."/>
            <person name="Jarju S."/>
            <person name="Secka A."/>
            <person name="Antonio M."/>
            <person name="Oren A."/>
            <person name="Chaudhuri R.R."/>
            <person name="La Ragione R."/>
            <person name="Hildebrand F."/>
            <person name="Pallen M.J."/>
        </authorList>
    </citation>
    <scope>NUCLEOTIDE SEQUENCE</scope>
    <source>
        <strain evidence="8">4920</strain>
    </source>
</reference>
<evidence type="ECO:0000256" key="4">
    <source>
        <dbReference type="ARBA" id="ARBA00022801"/>
    </source>
</evidence>
<evidence type="ECO:0000256" key="5">
    <source>
        <dbReference type="ARBA" id="ARBA00032644"/>
    </source>
</evidence>
<dbReference type="InterPro" id="IPR051325">
    <property type="entry name" value="Nudix_hydrolase_domain"/>
</dbReference>
<dbReference type="EMBL" id="DVOF01000127">
    <property type="protein sequence ID" value="HIV02782.1"/>
    <property type="molecule type" value="Genomic_DNA"/>
</dbReference>
<dbReference type="InterPro" id="IPR015797">
    <property type="entry name" value="NUDIX_hydrolase-like_dom_sf"/>
</dbReference>
<dbReference type="InterPro" id="IPR020084">
    <property type="entry name" value="NUDIX_hydrolase_CS"/>
</dbReference>
<dbReference type="AlphaFoldDB" id="A0A9D1NHP9"/>
<evidence type="ECO:0000256" key="3">
    <source>
        <dbReference type="ARBA" id="ARBA00022741"/>
    </source>
</evidence>
<sequence>MRHEHSAGAVLYTLRGTIPYYVVVVERAGHCGLPKGHLEAGETEQEAALREIWEETGIQATILSGARYSDEYRMANGTVKHITYFIASFSAQTPSNVLSEVREVKLLPYEEARDSLTHKSTKRILSQANEWITEHQR</sequence>
<dbReference type="GO" id="GO:0000166">
    <property type="term" value="F:nucleotide binding"/>
    <property type="evidence" value="ECO:0007669"/>
    <property type="project" value="UniProtKB-KW"/>
</dbReference>
<name>A0A9D1NHP9_9FIRM</name>
<accession>A0A9D1NHP9</accession>
<protein>
    <recommendedName>
        <fullName evidence="2">Bis(5'-nucleosyl)-tetraphosphatase [asymmetrical]</fullName>
    </recommendedName>
    <alternativeName>
        <fullName evidence="5">Diadenosine 5',5'''-P1,P4-tetraphosphate asymmetrical hydrolase</fullName>
    </alternativeName>
</protein>
<dbReference type="CDD" id="cd03428">
    <property type="entry name" value="NUDIX_Ap4A_Nudt2"/>
    <property type="match status" value="1"/>
</dbReference>
<dbReference type="PANTHER" id="PTHR21340">
    <property type="entry name" value="DIADENOSINE 5,5-P1,P4-TETRAPHOSPHATE PYROPHOSPHOHYDROLASE MUTT"/>
    <property type="match status" value="1"/>
</dbReference>
<evidence type="ECO:0000313" key="9">
    <source>
        <dbReference type="Proteomes" id="UP000886743"/>
    </source>
</evidence>
<evidence type="ECO:0000259" key="7">
    <source>
        <dbReference type="PROSITE" id="PS51462"/>
    </source>
</evidence>
<dbReference type="PRINTS" id="PR00502">
    <property type="entry name" value="NUDIXFAMILY"/>
</dbReference>
<evidence type="ECO:0000256" key="6">
    <source>
        <dbReference type="RuleBase" id="RU003476"/>
    </source>
</evidence>
<dbReference type="Gene3D" id="3.90.79.10">
    <property type="entry name" value="Nucleoside Triphosphate Pyrophosphohydrolase"/>
    <property type="match status" value="1"/>
</dbReference>
<reference evidence="8" key="1">
    <citation type="submission" date="2020-10" db="EMBL/GenBank/DDBJ databases">
        <authorList>
            <person name="Gilroy R."/>
        </authorList>
    </citation>
    <scope>NUCLEOTIDE SEQUENCE</scope>
    <source>
        <strain evidence="8">4920</strain>
    </source>
</reference>
<proteinExistence type="inferred from homology"/>
<keyword evidence="3" id="KW-0547">Nucleotide-binding</keyword>
<keyword evidence="4 6" id="KW-0378">Hydrolase</keyword>
<dbReference type="InterPro" id="IPR003565">
    <property type="entry name" value="Tetra_PHTase"/>
</dbReference>
<dbReference type="Proteomes" id="UP000886743">
    <property type="component" value="Unassembled WGS sequence"/>
</dbReference>
<dbReference type="PROSITE" id="PS00893">
    <property type="entry name" value="NUDIX_BOX"/>
    <property type="match status" value="1"/>
</dbReference>
<dbReference type="GO" id="GO:0006167">
    <property type="term" value="P:AMP biosynthetic process"/>
    <property type="evidence" value="ECO:0007669"/>
    <property type="project" value="TreeGrafter"/>
</dbReference>
<dbReference type="PROSITE" id="PS51462">
    <property type="entry name" value="NUDIX"/>
    <property type="match status" value="1"/>
</dbReference>
<dbReference type="InterPro" id="IPR000086">
    <property type="entry name" value="NUDIX_hydrolase_dom"/>
</dbReference>
<evidence type="ECO:0000256" key="2">
    <source>
        <dbReference type="ARBA" id="ARBA00018911"/>
    </source>
</evidence>
<dbReference type="Pfam" id="PF00293">
    <property type="entry name" value="NUDIX"/>
    <property type="match status" value="1"/>
</dbReference>
<evidence type="ECO:0000313" key="8">
    <source>
        <dbReference type="EMBL" id="HIV02782.1"/>
    </source>
</evidence>